<evidence type="ECO:0000256" key="5">
    <source>
        <dbReference type="ARBA" id="ARBA00023098"/>
    </source>
</evidence>
<feature type="domain" description="4Fe-4S ferredoxin-type" evidence="9">
    <location>
        <begin position="281"/>
        <end position="311"/>
    </location>
</feature>
<feature type="compositionally biased region" description="Polar residues" evidence="7">
    <location>
        <begin position="336"/>
        <end position="346"/>
    </location>
</feature>
<feature type="region of interest" description="Disordered" evidence="7">
    <location>
        <begin position="122"/>
        <end position="201"/>
    </location>
</feature>
<keyword evidence="5" id="KW-0443">Lipid metabolism</keyword>
<feature type="compositionally biased region" description="Basic and acidic residues" evidence="7">
    <location>
        <begin position="321"/>
        <end position="330"/>
    </location>
</feature>
<dbReference type="GO" id="GO:0005789">
    <property type="term" value="C:endoplasmic reticulum membrane"/>
    <property type="evidence" value="ECO:0007669"/>
    <property type="project" value="UniProtKB-SubCell"/>
</dbReference>
<evidence type="ECO:0000313" key="10">
    <source>
        <dbReference type="EMBL" id="KAH7282523.1"/>
    </source>
</evidence>
<comment type="subcellular location">
    <subcellularLocation>
        <location evidence="1">Endoplasmic reticulum membrane</location>
        <topology evidence="1">Multi-pass membrane protein</topology>
    </subcellularLocation>
</comment>
<evidence type="ECO:0000256" key="1">
    <source>
        <dbReference type="ARBA" id="ARBA00004477"/>
    </source>
</evidence>
<evidence type="ECO:0000256" key="2">
    <source>
        <dbReference type="ARBA" id="ARBA00022692"/>
    </source>
</evidence>
<dbReference type="GO" id="GO:0140042">
    <property type="term" value="P:lipid droplet formation"/>
    <property type="evidence" value="ECO:0007669"/>
    <property type="project" value="UniProtKB-ARBA"/>
</dbReference>
<dbReference type="InterPro" id="IPR009617">
    <property type="entry name" value="Seipin"/>
</dbReference>
<evidence type="ECO:0000256" key="4">
    <source>
        <dbReference type="ARBA" id="ARBA00022989"/>
    </source>
</evidence>
<keyword evidence="6 8" id="KW-0472">Membrane</keyword>
<dbReference type="CDD" id="cd23995">
    <property type="entry name" value="Seipin_BSCL2_like"/>
    <property type="match status" value="1"/>
</dbReference>
<gene>
    <name evidence="10" type="ORF">KP509_35G034500</name>
</gene>
<dbReference type="Pfam" id="PF06775">
    <property type="entry name" value="Seipin"/>
    <property type="match status" value="1"/>
</dbReference>
<feature type="transmembrane region" description="Helical" evidence="8">
    <location>
        <begin position="463"/>
        <end position="485"/>
    </location>
</feature>
<evidence type="ECO:0000256" key="6">
    <source>
        <dbReference type="ARBA" id="ARBA00023136"/>
    </source>
</evidence>
<dbReference type="Proteomes" id="UP000825935">
    <property type="component" value="Chromosome 35"/>
</dbReference>
<dbReference type="PANTHER" id="PTHR21212">
    <property type="entry name" value="BERNARDINELLI-SEIP CONGENITAL LIPODYSTROPHY 2 HOMOLOG BSCL2 PROTEIN"/>
    <property type="match status" value="1"/>
</dbReference>
<dbReference type="PROSITE" id="PS51379">
    <property type="entry name" value="4FE4S_FER_2"/>
    <property type="match status" value="1"/>
</dbReference>
<feature type="compositionally biased region" description="Low complexity" evidence="7">
    <location>
        <begin position="135"/>
        <end position="147"/>
    </location>
</feature>
<evidence type="ECO:0000256" key="8">
    <source>
        <dbReference type="SAM" id="Phobius"/>
    </source>
</evidence>
<proteinExistence type="predicted"/>
<protein>
    <recommendedName>
        <fullName evidence="9">4Fe-4S ferredoxin-type domain-containing protein</fullName>
    </recommendedName>
</protein>
<keyword evidence="2 8" id="KW-0812">Transmembrane</keyword>
<evidence type="ECO:0000259" key="9">
    <source>
        <dbReference type="PROSITE" id="PS51379"/>
    </source>
</evidence>
<evidence type="ECO:0000313" key="11">
    <source>
        <dbReference type="Proteomes" id="UP000825935"/>
    </source>
</evidence>
<feature type="compositionally biased region" description="Polar residues" evidence="7">
    <location>
        <begin position="122"/>
        <end position="134"/>
    </location>
</feature>
<organism evidence="10 11">
    <name type="scientific">Ceratopteris richardii</name>
    <name type="common">Triangle waterfern</name>
    <dbReference type="NCBI Taxonomy" id="49495"/>
    <lineage>
        <taxon>Eukaryota</taxon>
        <taxon>Viridiplantae</taxon>
        <taxon>Streptophyta</taxon>
        <taxon>Embryophyta</taxon>
        <taxon>Tracheophyta</taxon>
        <taxon>Polypodiopsida</taxon>
        <taxon>Polypodiidae</taxon>
        <taxon>Polypodiales</taxon>
        <taxon>Pteridineae</taxon>
        <taxon>Pteridaceae</taxon>
        <taxon>Parkerioideae</taxon>
        <taxon>Ceratopteris</taxon>
    </lineage>
</organism>
<evidence type="ECO:0000256" key="7">
    <source>
        <dbReference type="SAM" id="MobiDB-lite"/>
    </source>
</evidence>
<feature type="compositionally biased region" description="Basic and acidic residues" evidence="7">
    <location>
        <begin position="167"/>
        <end position="184"/>
    </location>
</feature>
<feature type="region of interest" description="Disordered" evidence="7">
    <location>
        <begin position="314"/>
        <end position="350"/>
    </location>
</feature>
<feature type="transmembrane region" description="Helical" evidence="8">
    <location>
        <begin position="677"/>
        <end position="695"/>
    </location>
</feature>
<reference evidence="10" key="1">
    <citation type="submission" date="2021-08" db="EMBL/GenBank/DDBJ databases">
        <title>WGS assembly of Ceratopteris richardii.</title>
        <authorList>
            <person name="Marchant D.B."/>
            <person name="Chen G."/>
            <person name="Jenkins J."/>
            <person name="Shu S."/>
            <person name="Leebens-Mack J."/>
            <person name="Grimwood J."/>
            <person name="Schmutz J."/>
            <person name="Soltis P."/>
            <person name="Soltis D."/>
            <person name="Chen Z.-H."/>
        </authorList>
    </citation>
    <scope>NUCLEOTIDE SEQUENCE</scope>
    <source>
        <strain evidence="10">Whitten #5841</strain>
        <tissue evidence="10">Leaf</tissue>
    </source>
</reference>
<sequence>MLWCFNCSGHVCSVSEPRTPPESDSLSEYTNCLHEADENQFNVTKACIETRYESLESSDCAGEWTVEDSSCIGSSSDRDCPQKQMEASTMKFSEGTDCLNRAEKNQLEVASVCAETRYQRFVSSESGQNQTMRNSSCIGSSSDSYSSIKEEMHREGGSSPDEGVEQDTIKVEEYKQKDHSRDDYMNNIRSSSDSCHPREDDLPSIMVSRKEMQTEGHSSSDDGTEQDLELLECLKPRDENIGLTVSMAEHNASRRFQNIATVCNRSGADGSETMRGGSCLLMHEVDETQCYGVLCAECVSSCSVAITEHDEIMRSTTSESDDLHAKESTRKRSCQAEASSDGSLQSVDLGRYPDKRDDKLSFCYWISEQQRDLMFLTAGIVIQAVGFQLKSMVDVISMLIALGSQAYSSMSRVAHGIPQHDVRAIEAHTDLAHRSVMFMRRLWNLAALLIAEGKKMGLGCLRVAYVLGIIAAVILMSFTLSFVLMKTTASRQMEPLHMTYQIHFDYTQLHPAAVLHLRVHHADSLAKRRNDVDPGHIHNRCTVMLTLPESDYNRKLGVFQLVAELLSETGDVLMKSSQPCLLHFKSTALQYVKSVCLAIPLLAGLTSEAQTLRVHLLKWKQDEFTATPTTLQISLVPRMGRSGTNGLPELYKAEIELHAMDSLESSPIVTTIRNLCMWVIFNFLFFGLFSSFCMFKMCRQRKNDVPSADSLAQTEASETCKRWQPAEKVI</sequence>
<dbReference type="GO" id="GO:0006629">
    <property type="term" value="P:lipid metabolic process"/>
    <property type="evidence" value="ECO:0007669"/>
    <property type="project" value="UniProtKB-KW"/>
</dbReference>
<name>A0A8T2QGG4_CERRI</name>
<keyword evidence="11" id="KW-1185">Reference proteome</keyword>
<accession>A0A8T2QGG4</accession>
<dbReference type="AlphaFoldDB" id="A0A8T2QGG4"/>
<dbReference type="PANTHER" id="PTHR21212:SF0">
    <property type="entry name" value="SEIPIN"/>
    <property type="match status" value="1"/>
</dbReference>
<dbReference type="InterPro" id="IPR017896">
    <property type="entry name" value="4Fe4S_Fe-S-bd"/>
</dbReference>
<evidence type="ECO:0000256" key="3">
    <source>
        <dbReference type="ARBA" id="ARBA00022824"/>
    </source>
</evidence>
<dbReference type="EMBL" id="CM035440">
    <property type="protein sequence ID" value="KAH7282523.1"/>
    <property type="molecule type" value="Genomic_DNA"/>
</dbReference>
<comment type="caution">
    <text evidence="10">The sequence shown here is derived from an EMBL/GenBank/DDBJ whole genome shotgun (WGS) entry which is preliminary data.</text>
</comment>
<keyword evidence="3" id="KW-0256">Endoplasmic reticulum</keyword>
<dbReference type="OrthoDB" id="3990054at2759"/>
<keyword evidence="4 8" id="KW-1133">Transmembrane helix</keyword>